<evidence type="ECO:0000256" key="6">
    <source>
        <dbReference type="ARBA" id="ARBA00047939"/>
    </source>
</evidence>
<evidence type="ECO:0000313" key="9">
    <source>
        <dbReference type="EMBL" id="RGX27330.1"/>
    </source>
</evidence>
<reference evidence="9 10" key="1">
    <citation type="submission" date="2018-08" db="EMBL/GenBank/DDBJ databases">
        <title>A genome reference for cultivated species of the human gut microbiota.</title>
        <authorList>
            <person name="Zou Y."/>
            <person name="Xue W."/>
            <person name="Luo G."/>
        </authorList>
    </citation>
    <scope>NUCLEOTIDE SEQUENCE [LARGE SCALE GENOMIC DNA]</scope>
    <source>
        <strain evidence="9 10">AF04-15</strain>
    </source>
</reference>
<gene>
    <name evidence="9" type="ORF">DWV29_16860</name>
</gene>
<dbReference type="OrthoDB" id="9813719at2"/>
<dbReference type="GO" id="GO:0051302">
    <property type="term" value="P:regulation of cell division"/>
    <property type="evidence" value="ECO:0007669"/>
    <property type="project" value="TreeGrafter"/>
</dbReference>
<dbReference type="GO" id="GO:0070733">
    <property type="term" value="F:AMPylase activity"/>
    <property type="evidence" value="ECO:0007669"/>
    <property type="project" value="UniProtKB-EC"/>
</dbReference>
<keyword evidence="4" id="KW-0067">ATP-binding</keyword>
<comment type="catalytic activity">
    <reaction evidence="6">
        <text>L-threonyl-[protein] + ATP = 3-O-(5'-adenylyl)-L-threonyl-[protein] + diphosphate</text>
        <dbReference type="Rhea" id="RHEA:54292"/>
        <dbReference type="Rhea" id="RHEA-COMP:11060"/>
        <dbReference type="Rhea" id="RHEA-COMP:13847"/>
        <dbReference type="ChEBI" id="CHEBI:30013"/>
        <dbReference type="ChEBI" id="CHEBI:30616"/>
        <dbReference type="ChEBI" id="CHEBI:33019"/>
        <dbReference type="ChEBI" id="CHEBI:138113"/>
        <dbReference type="EC" id="2.7.7.108"/>
    </reaction>
</comment>
<sequence>MSDPYLYEDVPVLKNELGIKNEKTLDRIEAEQSRANMMLLYEQGFQDFSPDGLREIHRTLFADIYEWAGQYRIINIEKREKLLAGRSVWYSNDDRIEEDLNEAFERLENVRWDGISREEFVHQLISLFPPIWQVHPFREGNTRTVVMMMTFFVEHHGYFMDQELMAASAGYVRDSFVMASLDQFSEFEHLERILLDAVCDEPIDYSEESLEGPAEISEKYRKYQKEPYLPEPHYRREE</sequence>
<feature type="domain" description="Fido" evidence="8">
    <location>
        <begin position="48"/>
        <end position="196"/>
    </location>
</feature>
<keyword evidence="1" id="KW-0808">Transferase</keyword>
<comment type="caution">
    <text evidence="9">The sequence shown here is derived from an EMBL/GenBank/DDBJ whole genome shotgun (WGS) entry which is preliminary data.</text>
</comment>
<dbReference type="PANTHER" id="PTHR39560">
    <property type="entry name" value="PROTEIN ADENYLYLTRANSFERASE FIC-RELATED"/>
    <property type="match status" value="1"/>
</dbReference>
<dbReference type="Proteomes" id="UP000283880">
    <property type="component" value="Unassembled WGS sequence"/>
</dbReference>
<dbReference type="PANTHER" id="PTHR39560:SF1">
    <property type="entry name" value="PROTEIN ADENYLYLTRANSFERASE FIC-RELATED"/>
    <property type="match status" value="1"/>
</dbReference>
<dbReference type="RefSeq" id="WP_007712898.1">
    <property type="nucleotide sequence ID" value="NZ_BAABXR010000001.1"/>
</dbReference>
<evidence type="ECO:0000313" key="10">
    <source>
        <dbReference type="Proteomes" id="UP000283880"/>
    </source>
</evidence>
<dbReference type="SUPFAM" id="SSF140931">
    <property type="entry name" value="Fic-like"/>
    <property type="match status" value="1"/>
</dbReference>
<keyword evidence="2" id="KW-0548">Nucleotidyltransferase</keyword>
<name>A0A413FCJ5_9FIRM</name>
<evidence type="ECO:0000259" key="8">
    <source>
        <dbReference type="PROSITE" id="PS51459"/>
    </source>
</evidence>
<dbReference type="GO" id="GO:0005524">
    <property type="term" value="F:ATP binding"/>
    <property type="evidence" value="ECO:0007669"/>
    <property type="project" value="UniProtKB-KW"/>
</dbReference>
<evidence type="ECO:0000256" key="1">
    <source>
        <dbReference type="ARBA" id="ARBA00022679"/>
    </source>
</evidence>
<evidence type="ECO:0000256" key="7">
    <source>
        <dbReference type="ARBA" id="ARBA00048696"/>
    </source>
</evidence>
<organism evidence="9 10">
    <name type="scientific">Enterocloster asparagiformis</name>
    <dbReference type="NCBI Taxonomy" id="333367"/>
    <lineage>
        <taxon>Bacteria</taxon>
        <taxon>Bacillati</taxon>
        <taxon>Bacillota</taxon>
        <taxon>Clostridia</taxon>
        <taxon>Lachnospirales</taxon>
        <taxon>Lachnospiraceae</taxon>
        <taxon>Enterocloster</taxon>
    </lineage>
</organism>
<protein>
    <recommendedName>
        <fullName evidence="5">protein adenylyltransferase</fullName>
        <ecNumber evidence="5">2.7.7.108</ecNumber>
    </recommendedName>
</protein>
<dbReference type="Gene3D" id="1.10.3290.10">
    <property type="entry name" value="Fido-like domain"/>
    <property type="match status" value="1"/>
</dbReference>
<keyword evidence="3" id="KW-0547">Nucleotide-binding</keyword>
<evidence type="ECO:0000256" key="5">
    <source>
        <dbReference type="ARBA" id="ARBA00034531"/>
    </source>
</evidence>
<proteinExistence type="predicted"/>
<dbReference type="PROSITE" id="PS51459">
    <property type="entry name" value="FIDO"/>
    <property type="match status" value="1"/>
</dbReference>
<evidence type="ECO:0000256" key="4">
    <source>
        <dbReference type="ARBA" id="ARBA00022840"/>
    </source>
</evidence>
<accession>A0A413FCJ5</accession>
<dbReference type="InterPro" id="IPR036597">
    <property type="entry name" value="Fido-like_dom_sf"/>
</dbReference>
<dbReference type="EC" id="2.7.7.108" evidence="5"/>
<dbReference type="AlphaFoldDB" id="A0A413FCJ5"/>
<dbReference type="Pfam" id="PF02661">
    <property type="entry name" value="Fic"/>
    <property type="match status" value="1"/>
</dbReference>
<comment type="catalytic activity">
    <reaction evidence="7">
        <text>L-tyrosyl-[protein] + ATP = O-(5'-adenylyl)-L-tyrosyl-[protein] + diphosphate</text>
        <dbReference type="Rhea" id="RHEA:54288"/>
        <dbReference type="Rhea" id="RHEA-COMP:10136"/>
        <dbReference type="Rhea" id="RHEA-COMP:13846"/>
        <dbReference type="ChEBI" id="CHEBI:30616"/>
        <dbReference type="ChEBI" id="CHEBI:33019"/>
        <dbReference type="ChEBI" id="CHEBI:46858"/>
        <dbReference type="ChEBI" id="CHEBI:83624"/>
        <dbReference type="EC" id="2.7.7.108"/>
    </reaction>
</comment>
<evidence type="ECO:0000256" key="2">
    <source>
        <dbReference type="ARBA" id="ARBA00022695"/>
    </source>
</evidence>
<dbReference type="EMBL" id="QSBM01000013">
    <property type="protein sequence ID" value="RGX27330.1"/>
    <property type="molecule type" value="Genomic_DNA"/>
</dbReference>
<evidence type="ECO:0000256" key="3">
    <source>
        <dbReference type="ARBA" id="ARBA00022741"/>
    </source>
</evidence>
<dbReference type="InterPro" id="IPR003812">
    <property type="entry name" value="Fido"/>
</dbReference>